<accession>A0ABT1BY84</accession>
<dbReference type="Pfam" id="PF22544">
    <property type="entry name" value="HYDIN_VesB_CFA65-like_Ig"/>
    <property type="match status" value="1"/>
</dbReference>
<keyword evidence="5" id="KW-0966">Cell projection</keyword>
<comment type="subcellular location">
    <subcellularLocation>
        <location evidence="1">Cell projection</location>
        <location evidence="1">Cilium</location>
    </subcellularLocation>
    <subcellularLocation>
        <location evidence="2">Cytoplasm</location>
    </subcellularLocation>
</comment>
<feature type="chain" id="PRO_5046546275" evidence="6">
    <location>
        <begin position="21"/>
        <end position="357"/>
    </location>
</feature>
<dbReference type="InterPro" id="IPR013783">
    <property type="entry name" value="Ig-like_fold"/>
</dbReference>
<evidence type="ECO:0000256" key="6">
    <source>
        <dbReference type="SAM" id="SignalP"/>
    </source>
</evidence>
<evidence type="ECO:0000259" key="7">
    <source>
        <dbReference type="Pfam" id="PF22544"/>
    </source>
</evidence>
<feature type="domain" description="HYDIN/VesB/CFA65-like Ig-like" evidence="7">
    <location>
        <begin position="256"/>
        <end position="351"/>
    </location>
</feature>
<sequence>MNYRKLVLYLLLPCALTVSAQRVTVEQSTVDCGNVIYKHPATAVFKFSNVSKHSVMLKDVRTDCGCVAVRFPKKRIDKGKKFEIETSYDARLLGHFRKPVEVEVMGDDKPMVLWMHGVVVRDTIQDFNGKYPYHAGKLKIDKNNIEFEVHKGDRQVQKIYIFNPTQSVVQPVMMHLPGYLSAIFAPSKLSPGHSGIVLLTADSHKLHDYGLVQTSIYLGTSPGDEVSPDKEITVSSVLLPPDHPTSNVNAIALQVPALELSSSVLNLGSFGRKEKLKGEIKITNIGNSTLEIRSLQMFTLGLKVALNKTKIEPGKEALLKITAEKSGLRKSRSKPRVLMITNDPNHEEVEIPILTRN</sequence>
<keyword evidence="9" id="KW-1185">Reference proteome</keyword>
<comment type="caution">
    <text evidence="8">The sequence shown here is derived from an EMBL/GenBank/DDBJ whole genome shotgun (WGS) entry which is preliminary data.</text>
</comment>
<proteinExistence type="predicted"/>
<dbReference type="EMBL" id="JAMXLY010000036">
    <property type="protein sequence ID" value="MCO6026040.1"/>
    <property type="molecule type" value="Genomic_DNA"/>
</dbReference>
<evidence type="ECO:0000313" key="9">
    <source>
        <dbReference type="Proteomes" id="UP001204015"/>
    </source>
</evidence>
<protein>
    <submittedName>
        <fullName evidence="8">DUF1573 domain-containing protein</fullName>
    </submittedName>
</protein>
<dbReference type="InterPro" id="IPR011467">
    <property type="entry name" value="DUF1573"/>
</dbReference>
<evidence type="ECO:0000313" key="8">
    <source>
        <dbReference type="EMBL" id="MCO6026040.1"/>
    </source>
</evidence>
<organism evidence="8 9">
    <name type="scientific">Segatella cerevisiae</name>
    <dbReference type="NCBI Taxonomy" id="2053716"/>
    <lineage>
        <taxon>Bacteria</taxon>
        <taxon>Pseudomonadati</taxon>
        <taxon>Bacteroidota</taxon>
        <taxon>Bacteroidia</taxon>
        <taxon>Bacteroidales</taxon>
        <taxon>Prevotellaceae</taxon>
        <taxon>Segatella</taxon>
    </lineage>
</organism>
<dbReference type="InterPro" id="IPR053879">
    <property type="entry name" value="HYDIN_VesB_CFA65-like_Ig"/>
</dbReference>
<keyword evidence="3" id="KW-0963">Cytoplasm</keyword>
<gene>
    <name evidence="8" type="ORF">NG821_09345</name>
</gene>
<reference evidence="8 9" key="1">
    <citation type="submission" date="2022-06" db="EMBL/GenBank/DDBJ databases">
        <title>A taxonomic note on the genus Prevotella: Description of four novel genera and emended description of the genera Hallella and Xylanibacter.</title>
        <authorList>
            <person name="Hitch T.C.A."/>
        </authorList>
    </citation>
    <scope>NUCLEOTIDE SEQUENCE [LARGE SCALE GENOMIC DNA]</scope>
    <source>
        <strain evidence="8 9">DSM 100619</strain>
    </source>
</reference>
<evidence type="ECO:0000256" key="2">
    <source>
        <dbReference type="ARBA" id="ARBA00004496"/>
    </source>
</evidence>
<dbReference type="RefSeq" id="WP_252761397.1">
    <property type="nucleotide sequence ID" value="NZ_JAMXLY010000036.1"/>
</dbReference>
<keyword evidence="6" id="KW-0732">Signal</keyword>
<evidence type="ECO:0000256" key="4">
    <source>
        <dbReference type="ARBA" id="ARBA00023069"/>
    </source>
</evidence>
<feature type="signal peptide" evidence="6">
    <location>
        <begin position="1"/>
        <end position="20"/>
    </location>
</feature>
<evidence type="ECO:0000256" key="1">
    <source>
        <dbReference type="ARBA" id="ARBA00004138"/>
    </source>
</evidence>
<dbReference type="Pfam" id="PF07610">
    <property type="entry name" value="DUF1573"/>
    <property type="match status" value="1"/>
</dbReference>
<keyword evidence="4" id="KW-0969">Cilium</keyword>
<dbReference type="PANTHER" id="PTHR37833:SF1">
    <property type="entry name" value="SIGNAL PEPTIDE PROTEIN"/>
    <property type="match status" value="1"/>
</dbReference>
<dbReference type="PANTHER" id="PTHR37833">
    <property type="entry name" value="LIPOPROTEIN-RELATED"/>
    <property type="match status" value="1"/>
</dbReference>
<dbReference type="Proteomes" id="UP001204015">
    <property type="component" value="Unassembled WGS sequence"/>
</dbReference>
<evidence type="ECO:0000256" key="3">
    <source>
        <dbReference type="ARBA" id="ARBA00022490"/>
    </source>
</evidence>
<dbReference type="Gene3D" id="2.60.40.10">
    <property type="entry name" value="Immunoglobulins"/>
    <property type="match status" value="2"/>
</dbReference>
<evidence type="ECO:0000256" key="5">
    <source>
        <dbReference type="ARBA" id="ARBA00023273"/>
    </source>
</evidence>
<name>A0ABT1BY84_9BACT</name>